<dbReference type="Proteomes" id="UP001497444">
    <property type="component" value="Chromosome 1"/>
</dbReference>
<feature type="region of interest" description="Disordered" evidence="3">
    <location>
        <begin position="212"/>
        <end position="310"/>
    </location>
</feature>
<proteinExistence type="predicted"/>
<feature type="compositionally biased region" description="Polar residues" evidence="3">
    <location>
        <begin position="213"/>
        <end position="241"/>
    </location>
</feature>
<comment type="subcellular location">
    <subcellularLocation>
        <location evidence="1">Nucleus</location>
    </subcellularLocation>
</comment>
<evidence type="ECO:0000313" key="5">
    <source>
        <dbReference type="EMBL" id="CAK9256008.1"/>
    </source>
</evidence>
<dbReference type="PANTHER" id="PTHR13681">
    <property type="entry name" value="SURVIVAL OF MOTOR NEURON-RELATED-SPLICING FACTOR 30-RELATED"/>
    <property type="match status" value="1"/>
</dbReference>
<feature type="region of interest" description="Disordered" evidence="3">
    <location>
        <begin position="350"/>
        <end position="391"/>
    </location>
</feature>
<name>A0ABP0VNI0_9BRYO</name>
<feature type="compositionally biased region" description="Basic residues" evidence="3">
    <location>
        <begin position="465"/>
        <end position="479"/>
    </location>
</feature>
<dbReference type="EMBL" id="OZ020096">
    <property type="protein sequence ID" value="CAK9256008.1"/>
    <property type="molecule type" value="Genomic_DNA"/>
</dbReference>
<evidence type="ECO:0000313" key="6">
    <source>
        <dbReference type="Proteomes" id="UP001497444"/>
    </source>
</evidence>
<dbReference type="SMART" id="SM01161">
    <property type="entry name" value="DUF1767"/>
    <property type="match status" value="1"/>
</dbReference>
<keyword evidence="2" id="KW-0539">Nucleus</keyword>
<feature type="region of interest" description="Disordered" evidence="3">
    <location>
        <begin position="318"/>
        <end position="337"/>
    </location>
</feature>
<dbReference type="Gene3D" id="2.40.50.770">
    <property type="entry name" value="RecQ-mediated genome instability protein Rmi1, C-terminal domain"/>
    <property type="match status" value="1"/>
</dbReference>
<dbReference type="Pfam" id="PF08585">
    <property type="entry name" value="RMI1_N_C"/>
    <property type="match status" value="1"/>
</dbReference>
<reference evidence="5 6" key="1">
    <citation type="submission" date="2024-02" db="EMBL/GenBank/DDBJ databases">
        <authorList>
            <consortium name="ELIXIR-Norway"/>
            <consortium name="Elixir Norway"/>
        </authorList>
    </citation>
    <scope>NUCLEOTIDE SEQUENCE [LARGE SCALE GENOMIC DNA]</scope>
</reference>
<sequence length="479" mass="51774">MEERIMKMLEKMGWRLQPSAMPYILQRLQQEEEEEEEGARVEEKDKKNWEKRVHNKLLDMDMSVVGARFLPDPHSLLQLHSLPTTPCVLQVGSVNDISQSSHSLGHTGRLLRLRLTDGHLWLTAVEYHPIPSLSVDIPPGTKVVLQGAVAVHSGIALLEPNSIRVEGGHVAALHEAWVMQKKYSGSLARASLDGVTGPPPFRALPIGLKGAQVASNPTSHPGAASISTSTSPIVRPIQSSQERVEIAAQSASMTGTVAAKLPNPRIRPGAEPYRPRTGPQAGPEVSAAPSRKSEASHPQSMPMDNNLMDQLQPPTIASASLHEPGASSDAQSATLSAEVPVQNRQAAQKLLERRSDSGFGVERGSARGRGRGSHKGGRHASDDQDERVMTLDEWEALKATSSSPATPILSDQELAWRLQQQFNLEDSQGGQKPKELDAAEQLRLSMFSFASDSASRGESGNRGGGRGRARGRGRGRRHG</sequence>
<accession>A0ABP0VNI0</accession>
<feature type="domain" description="RecQ mediated genome instability protein 1 OB-fold" evidence="4">
    <location>
        <begin position="108"/>
        <end position="179"/>
    </location>
</feature>
<evidence type="ECO:0000256" key="1">
    <source>
        <dbReference type="ARBA" id="ARBA00004123"/>
    </source>
</evidence>
<keyword evidence="6" id="KW-1185">Reference proteome</keyword>
<feature type="compositionally biased region" description="Basic residues" evidence="3">
    <location>
        <begin position="366"/>
        <end position="378"/>
    </location>
</feature>
<protein>
    <recommendedName>
        <fullName evidence="4">RecQ mediated genome instability protein 1 OB-fold domain-containing protein</fullName>
    </recommendedName>
</protein>
<evidence type="ECO:0000256" key="3">
    <source>
        <dbReference type="SAM" id="MobiDB-lite"/>
    </source>
</evidence>
<feature type="region of interest" description="Disordered" evidence="3">
    <location>
        <begin position="447"/>
        <end position="479"/>
    </location>
</feature>
<organism evidence="5 6">
    <name type="scientific">Sphagnum jensenii</name>
    <dbReference type="NCBI Taxonomy" id="128206"/>
    <lineage>
        <taxon>Eukaryota</taxon>
        <taxon>Viridiplantae</taxon>
        <taxon>Streptophyta</taxon>
        <taxon>Embryophyta</taxon>
        <taxon>Bryophyta</taxon>
        <taxon>Sphagnophytina</taxon>
        <taxon>Sphagnopsida</taxon>
        <taxon>Sphagnales</taxon>
        <taxon>Sphagnaceae</taxon>
        <taxon>Sphagnum</taxon>
    </lineage>
</organism>
<evidence type="ECO:0000259" key="4">
    <source>
        <dbReference type="Pfam" id="PF08585"/>
    </source>
</evidence>
<dbReference type="PANTHER" id="PTHR13681:SF24">
    <property type="entry name" value="TUDOR DOMAIN-CONTAINING PROTEIN 3"/>
    <property type="match status" value="1"/>
</dbReference>
<gene>
    <name evidence="5" type="ORF">CSSPJE1EN1_LOCUS1486</name>
</gene>
<evidence type="ECO:0000256" key="2">
    <source>
        <dbReference type="ARBA" id="ARBA00023242"/>
    </source>
</evidence>
<feature type="compositionally biased region" description="Polar residues" evidence="3">
    <location>
        <begin position="296"/>
        <end position="310"/>
    </location>
</feature>
<feature type="compositionally biased region" description="Basic and acidic residues" evidence="3">
    <location>
        <begin position="379"/>
        <end position="390"/>
    </location>
</feature>
<dbReference type="InterPro" id="IPR042470">
    <property type="entry name" value="RMI1_N_C_sf"/>
</dbReference>
<dbReference type="InterPro" id="IPR013894">
    <property type="entry name" value="RMI1_OB"/>
</dbReference>